<evidence type="ECO:0000313" key="8">
    <source>
        <dbReference type="Proteomes" id="UP000005536"/>
    </source>
</evidence>
<feature type="transmembrane region" description="Helical" evidence="6">
    <location>
        <begin position="53"/>
        <end position="71"/>
    </location>
</feature>
<evidence type="ECO:0008006" key="9">
    <source>
        <dbReference type="Google" id="ProtNLM"/>
    </source>
</evidence>
<dbReference type="GO" id="GO:0016020">
    <property type="term" value="C:membrane"/>
    <property type="evidence" value="ECO:0007669"/>
    <property type="project" value="UniProtKB-SubCell"/>
</dbReference>
<comment type="similarity">
    <text evidence="2">Belongs to the autoinducer-2 exporter (AI-2E) (TC 2.A.86) family.</text>
</comment>
<evidence type="ECO:0000256" key="2">
    <source>
        <dbReference type="ARBA" id="ARBA00009773"/>
    </source>
</evidence>
<feature type="transmembrane region" description="Helical" evidence="6">
    <location>
        <begin position="30"/>
        <end position="47"/>
    </location>
</feature>
<feature type="transmembrane region" description="Helical" evidence="6">
    <location>
        <begin position="328"/>
        <end position="361"/>
    </location>
</feature>
<comment type="subcellular location">
    <subcellularLocation>
        <location evidence="1">Membrane</location>
        <topology evidence="1">Multi-pass membrane protein</topology>
    </subcellularLocation>
</comment>
<protein>
    <recommendedName>
        <fullName evidence="9">AI-2E family transporter</fullName>
    </recommendedName>
</protein>
<reference evidence="7 8" key="1">
    <citation type="submission" date="2010-02" db="EMBL/GenBank/DDBJ databases">
        <authorList>
            <person name="Weinstock G."/>
            <person name="Sodergren E."/>
            <person name="Clifton S."/>
            <person name="Fulton L."/>
            <person name="Fulton B."/>
            <person name="Courtney L."/>
            <person name="Fronick C."/>
            <person name="Harrison M."/>
            <person name="Strong C."/>
            <person name="Farmer C."/>
            <person name="Delahaunty K."/>
            <person name="Markovic C."/>
            <person name="Hall O."/>
            <person name="Minx P."/>
            <person name="Tomlinson C."/>
            <person name="Mitreva M."/>
            <person name="Nelson J."/>
            <person name="Hou S."/>
            <person name="Wollam A."/>
            <person name="Pepin K.H."/>
            <person name="Johnson M."/>
            <person name="Bhonagiri V."/>
            <person name="Zhang X."/>
            <person name="Suruliraj S."/>
            <person name="Warren W."/>
            <person name="Chinwalla A."/>
            <person name="Mardis E.R."/>
            <person name="Wilson R.K."/>
        </authorList>
    </citation>
    <scope>NUCLEOTIDE SEQUENCE [LARGE SCALE GENOMIC DNA]</scope>
    <source>
        <strain evidence="7 8">ATCC 29315</strain>
    </source>
</reference>
<gene>
    <name evidence="7" type="ORF">NEIELOOT_01129</name>
</gene>
<evidence type="ECO:0000256" key="6">
    <source>
        <dbReference type="SAM" id="Phobius"/>
    </source>
</evidence>
<dbReference type="GO" id="GO:0055085">
    <property type="term" value="P:transmembrane transport"/>
    <property type="evidence" value="ECO:0007669"/>
    <property type="project" value="TreeGrafter"/>
</dbReference>
<feature type="transmembrane region" description="Helical" evidence="6">
    <location>
        <begin position="176"/>
        <end position="196"/>
    </location>
</feature>
<sequence length="377" mass="42035">MQPVLLRVMLRHFISPLGQSIMYTKKKRGLSPWLPCAVFFIVASWLVLALRDILTPFIVAAVLAYILNPLVEKLRDKGVSRAPASMLVMMFALLILLALLLILIPMLLTQFQNLTNRLPQLIDFVQNKALPWFNSHFGAHIPLNKETLLNWLQSHTGTLQNTASKIAPTLMEQGGALASGLSNLALLPLLLYYFLYDWQRWSHGIRALMPRRFIDAYTRIGGEIDEVLGEFLRGQLMVMLIMGVVYGVGLMLTGLDSGFAIGMIAGLLVFIPYLGAFTGLLLATIAALLQFGSWQGLIWVWLVFVVGQLLESFLVTPKIVGDRIGLSPFWVIFSLMAFGQLMGFVGMLIGLPLAAICLVLLREGSQVYFASHFYQHK</sequence>
<name>D4DPZ2_NEIEG</name>
<feature type="transmembrane region" description="Helical" evidence="6">
    <location>
        <begin position="261"/>
        <end position="289"/>
    </location>
</feature>
<evidence type="ECO:0000256" key="1">
    <source>
        <dbReference type="ARBA" id="ARBA00004141"/>
    </source>
</evidence>
<keyword evidence="3 6" id="KW-0812">Transmembrane</keyword>
<dbReference type="AlphaFoldDB" id="D4DPZ2"/>
<feature type="transmembrane region" description="Helical" evidence="6">
    <location>
        <begin position="296"/>
        <end position="316"/>
    </location>
</feature>
<evidence type="ECO:0000256" key="4">
    <source>
        <dbReference type="ARBA" id="ARBA00022989"/>
    </source>
</evidence>
<evidence type="ECO:0000313" key="7">
    <source>
        <dbReference type="EMBL" id="EFE50096.1"/>
    </source>
</evidence>
<dbReference type="PANTHER" id="PTHR21716">
    <property type="entry name" value="TRANSMEMBRANE PROTEIN"/>
    <property type="match status" value="1"/>
</dbReference>
<keyword evidence="4 6" id="KW-1133">Transmembrane helix</keyword>
<feature type="transmembrane region" description="Helical" evidence="6">
    <location>
        <begin position="236"/>
        <end position="255"/>
    </location>
</feature>
<organism evidence="7 8">
    <name type="scientific">Neisseria elongata subsp. glycolytica ATCC 29315</name>
    <dbReference type="NCBI Taxonomy" id="546263"/>
    <lineage>
        <taxon>Bacteria</taxon>
        <taxon>Pseudomonadati</taxon>
        <taxon>Pseudomonadota</taxon>
        <taxon>Betaproteobacteria</taxon>
        <taxon>Neisseriales</taxon>
        <taxon>Neisseriaceae</taxon>
        <taxon>Neisseria</taxon>
    </lineage>
</organism>
<evidence type="ECO:0000256" key="5">
    <source>
        <dbReference type="ARBA" id="ARBA00023136"/>
    </source>
</evidence>
<dbReference type="STRING" id="546263.NELON_07165"/>
<feature type="transmembrane region" description="Helical" evidence="6">
    <location>
        <begin position="83"/>
        <end position="108"/>
    </location>
</feature>
<dbReference type="EMBL" id="ADBF01000029">
    <property type="protein sequence ID" value="EFE50096.1"/>
    <property type="molecule type" value="Genomic_DNA"/>
</dbReference>
<accession>D4DPZ2</accession>
<dbReference type="InterPro" id="IPR002549">
    <property type="entry name" value="AI-2E-like"/>
</dbReference>
<keyword evidence="5 6" id="KW-0472">Membrane</keyword>
<dbReference type="Proteomes" id="UP000005536">
    <property type="component" value="Unassembled WGS sequence"/>
</dbReference>
<dbReference type="Pfam" id="PF01594">
    <property type="entry name" value="AI-2E_transport"/>
    <property type="match status" value="1"/>
</dbReference>
<proteinExistence type="inferred from homology"/>
<evidence type="ECO:0000256" key="3">
    <source>
        <dbReference type="ARBA" id="ARBA00022692"/>
    </source>
</evidence>
<dbReference type="PANTHER" id="PTHR21716:SF64">
    <property type="entry name" value="AI-2 TRANSPORT PROTEIN TQSA"/>
    <property type="match status" value="1"/>
</dbReference>
<comment type="caution">
    <text evidence="7">The sequence shown here is derived from an EMBL/GenBank/DDBJ whole genome shotgun (WGS) entry which is preliminary data.</text>
</comment>